<proteinExistence type="predicted"/>
<name>A0A6B0GH60_9EURY</name>
<organism evidence="2 3">
    <name type="scientific">Halomarina oriensis</name>
    <dbReference type="NCBI Taxonomy" id="671145"/>
    <lineage>
        <taxon>Archaea</taxon>
        <taxon>Methanobacteriati</taxon>
        <taxon>Methanobacteriota</taxon>
        <taxon>Stenosarchaea group</taxon>
        <taxon>Halobacteria</taxon>
        <taxon>Halobacteriales</taxon>
        <taxon>Natronomonadaceae</taxon>
        <taxon>Halomarina</taxon>
    </lineage>
</organism>
<dbReference type="GO" id="GO:0003697">
    <property type="term" value="F:single-stranded DNA binding"/>
    <property type="evidence" value="ECO:0007669"/>
    <property type="project" value="InterPro"/>
</dbReference>
<evidence type="ECO:0000313" key="2">
    <source>
        <dbReference type="EMBL" id="MWG33101.1"/>
    </source>
</evidence>
<dbReference type="Pfam" id="PF08401">
    <property type="entry name" value="ArdcN"/>
    <property type="match status" value="1"/>
</dbReference>
<evidence type="ECO:0000313" key="3">
    <source>
        <dbReference type="Proteomes" id="UP000451471"/>
    </source>
</evidence>
<protein>
    <submittedName>
        <fullName evidence="2">DUF955 domain-containing protein</fullName>
    </submittedName>
</protein>
<dbReference type="OrthoDB" id="336062at2157"/>
<dbReference type="AlphaFoldDB" id="A0A6B0GH60"/>
<feature type="domain" description="N-terminal" evidence="1">
    <location>
        <begin position="53"/>
        <end position="104"/>
    </location>
</feature>
<keyword evidence="3" id="KW-1185">Reference proteome</keyword>
<sequence length="323" mass="35940">MTRQHSTTDSTARVSFLETEDRADRMSGAIDDWLDQLREGVADAATNEQFQQWLDVVSRFHEYSTQNQLLIALQRPEATRVAGFNTWRNEFDRTVQKGEQAIWIWAPIMAKQCPACGNSPSYCERSVCEGTEIPTDEWERGVVAFKPVPVFDVSQTEGEPLPEVDMAARGDASALHPALEAVAQERGYDYSLVAEAEWSHGSAKGVCAPMSDPPVIEVLDHENTADLARTAIHEFAHAELHAERSDDEPSTTEVEAEAVAYVVAQHVGLDASTSALYVTAWSDEAVETIDERLQRIQRTARELIEAVRSHVTLEEEEEPASSR</sequence>
<evidence type="ECO:0000259" key="1">
    <source>
        <dbReference type="Pfam" id="PF08401"/>
    </source>
</evidence>
<dbReference type="EMBL" id="WSZK01000003">
    <property type="protein sequence ID" value="MWG33101.1"/>
    <property type="molecule type" value="Genomic_DNA"/>
</dbReference>
<gene>
    <name evidence="2" type="ORF">GQS65_01120</name>
</gene>
<accession>A0A6B0GH60</accession>
<comment type="caution">
    <text evidence="2">The sequence shown here is derived from an EMBL/GenBank/DDBJ whole genome shotgun (WGS) entry which is preliminary data.</text>
</comment>
<dbReference type="InterPro" id="IPR013610">
    <property type="entry name" value="ArdC_N"/>
</dbReference>
<dbReference type="Proteomes" id="UP000451471">
    <property type="component" value="Unassembled WGS sequence"/>
</dbReference>
<reference evidence="2 3" key="1">
    <citation type="submission" date="2019-12" db="EMBL/GenBank/DDBJ databases">
        <title>Halocatena pleomorpha gen. nov. sp. nov., an extremely halophilic archaeon of family Halobacteriaceae isolated from saltpan soil.</title>
        <authorList>
            <person name="Pal Y."/>
            <person name="Verma A."/>
            <person name="Krishnamurthi S."/>
            <person name="Kumar P."/>
        </authorList>
    </citation>
    <scope>NUCLEOTIDE SEQUENCE [LARGE SCALE GENOMIC DNA]</scope>
    <source>
        <strain evidence="2 3">JCM 16495</strain>
    </source>
</reference>